<evidence type="ECO:0000259" key="7">
    <source>
        <dbReference type="Pfam" id="PF08281"/>
    </source>
</evidence>
<proteinExistence type="inferred from homology"/>
<comment type="similarity">
    <text evidence="1">Belongs to the sigma-70 factor family. ECF subfamily.</text>
</comment>
<evidence type="ECO:0000313" key="9">
    <source>
        <dbReference type="Proteomes" id="UP001059380"/>
    </source>
</evidence>
<dbReference type="SUPFAM" id="SSF88946">
    <property type="entry name" value="Sigma2 domain of RNA polymerase sigma factors"/>
    <property type="match status" value="1"/>
</dbReference>
<dbReference type="CDD" id="cd06171">
    <property type="entry name" value="Sigma70_r4"/>
    <property type="match status" value="1"/>
</dbReference>
<dbReference type="KEGG" id="orp:MOP44_19955"/>
<keyword evidence="2" id="KW-0805">Transcription regulation</keyword>
<dbReference type="InterPro" id="IPR013324">
    <property type="entry name" value="RNA_pol_sigma_r3/r4-like"/>
</dbReference>
<keyword evidence="4" id="KW-0238">DNA-binding</keyword>
<keyword evidence="3" id="KW-0731">Sigma factor</keyword>
<dbReference type="Gene3D" id="1.10.10.10">
    <property type="entry name" value="Winged helix-like DNA-binding domain superfamily/Winged helix DNA-binding domain"/>
    <property type="match status" value="1"/>
</dbReference>
<feature type="domain" description="RNA polymerase sigma factor 70 region 4 type 2" evidence="7">
    <location>
        <begin position="102"/>
        <end position="151"/>
    </location>
</feature>
<evidence type="ECO:0000256" key="3">
    <source>
        <dbReference type="ARBA" id="ARBA00023082"/>
    </source>
</evidence>
<evidence type="ECO:0000256" key="2">
    <source>
        <dbReference type="ARBA" id="ARBA00023015"/>
    </source>
</evidence>
<reference evidence="8" key="1">
    <citation type="submission" date="2021-04" db="EMBL/GenBank/DDBJ databases">
        <title>Phylogenetic analysis of Acidobacteriaceae.</title>
        <authorList>
            <person name="Qiu L."/>
            <person name="Zhang Q."/>
        </authorList>
    </citation>
    <scope>NUCLEOTIDE SEQUENCE</scope>
    <source>
        <strain evidence="8">DSM 25168</strain>
    </source>
</reference>
<evidence type="ECO:0000256" key="5">
    <source>
        <dbReference type="ARBA" id="ARBA00023163"/>
    </source>
</evidence>
<evidence type="ECO:0000256" key="1">
    <source>
        <dbReference type="ARBA" id="ARBA00010641"/>
    </source>
</evidence>
<dbReference type="InterPro" id="IPR039425">
    <property type="entry name" value="RNA_pol_sigma-70-like"/>
</dbReference>
<dbReference type="Gene3D" id="1.10.1740.10">
    <property type="match status" value="1"/>
</dbReference>
<dbReference type="Proteomes" id="UP001059380">
    <property type="component" value="Chromosome"/>
</dbReference>
<organism evidence="8 9">
    <name type="scientific">Occallatibacter riparius</name>
    <dbReference type="NCBI Taxonomy" id="1002689"/>
    <lineage>
        <taxon>Bacteria</taxon>
        <taxon>Pseudomonadati</taxon>
        <taxon>Acidobacteriota</taxon>
        <taxon>Terriglobia</taxon>
        <taxon>Terriglobales</taxon>
        <taxon>Acidobacteriaceae</taxon>
        <taxon>Occallatibacter</taxon>
    </lineage>
</organism>
<dbReference type="InterPro" id="IPR007627">
    <property type="entry name" value="RNA_pol_sigma70_r2"/>
</dbReference>
<dbReference type="AlphaFoldDB" id="A0A9J7BWM8"/>
<gene>
    <name evidence="8" type="ORF">MOP44_19955</name>
</gene>
<dbReference type="InterPro" id="IPR013249">
    <property type="entry name" value="RNA_pol_sigma70_r4_t2"/>
</dbReference>
<evidence type="ECO:0000256" key="4">
    <source>
        <dbReference type="ARBA" id="ARBA00023125"/>
    </source>
</evidence>
<dbReference type="SUPFAM" id="SSF88659">
    <property type="entry name" value="Sigma3 and sigma4 domains of RNA polymerase sigma factors"/>
    <property type="match status" value="1"/>
</dbReference>
<dbReference type="PANTHER" id="PTHR43133">
    <property type="entry name" value="RNA POLYMERASE ECF-TYPE SIGMA FACTO"/>
    <property type="match status" value="1"/>
</dbReference>
<dbReference type="NCBIfam" id="TIGR02937">
    <property type="entry name" value="sigma70-ECF"/>
    <property type="match status" value="1"/>
</dbReference>
<dbReference type="GO" id="GO:0006352">
    <property type="term" value="P:DNA-templated transcription initiation"/>
    <property type="evidence" value="ECO:0007669"/>
    <property type="project" value="InterPro"/>
</dbReference>
<dbReference type="GO" id="GO:0016987">
    <property type="term" value="F:sigma factor activity"/>
    <property type="evidence" value="ECO:0007669"/>
    <property type="project" value="UniProtKB-KW"/>
</dbReference>
<evidence type="ECO:0000313" key="8">
    <source>
        <dbReference type="EMBL" id="UWZ87048.1"/>
    </source>
</evidence>
<dbReference type="InterPro" id="IPR013325">
    <property type="entry name" value="RNA_pol_sigma_r2"/>
</dbReference>
<evidence type="ECO:0000259" key="6">
    <source>
        <dbReference type="Pfam" id="PF04542"/>
    </source>
</evidence>
<dbReference type="PANTHER" id="PTHR43133:SF8">
    <property type="entry name" value="RNA POLYMERASE SIGMA FACTOR HI_1459-RELATED"/>
    <property type="match status" value="1"/>
</dbReference>
<protein>
    <submittedName>
        <fullName evidence="8">RNA polymerase sigma factor</fullName>
    </submittedName>
</protein>
<accession>A0A9J7BWM8</accession>
<dbReference type="GO" id="GO:0003677">
    <property type="term" value="F:DNA binding"/>
    <property type="evidence" value="ECO:0007669"/>
    <property type="project" value="UniProtKB-KW"/>
</dbReference>
<dbReference type="EMBL" id="CP093313">
    <property type="protein sequence ID" value="UWZ87048.1"/>
    <property type="molecule type" value="Genomic_DNA"/>
</dbReference>
<dbReference type="Pfam" id="PF08281">
    <property type="entry name" value="Sigma70_r4_2"/>
    <property type="match status" value="1"/>
</dbReference>
<dbReference type="InterPro" id="IPR014284">
    <property type="entry name" value="RNA_pol_sigma-70_dom"/>
</dbReference>
<dbReference type="InterPro" id="IPR036388">
    <property type="entry name" value="WH-like_DNA-bd_sf"/>
</dbReference>
<sequence length="187" mass="20686">MHMTGSIALAEELTQEVLVVILDSMTTGTIGQFDPQRGTMEGYLLGIARNLARAERRRSNRVVSLDSVVETPEWNQLLDDACRRIQTRDISMILEKRSELTELYRAIFDLPEHYREAVVLCSLQEKSYREVAGILECSEGTVASRMNRAKAILAAKLRRTGSTGLREIVAQGQGESDAGTAIEASGD</sequence>
<feature type="domain" description="RNA polymerase sigma-70 region 2" evidence="6">
    <location>
        <begin position="2"/>
        <end position="61"/>
    </location>
</feature>
<keyword evidence="9" id="KW-1185">Reference proteome</keyword>
<dbReference type="Pfam" id="PF04542">
    <property type="entry name" value="Sigma70_r2"/>
    <property type="match status" value="1"/>
</dbReference>
<name>A0A9J7BWM8_9BACT</name>
<keyword evidence="5" id="KW-0804">Transcription</keyword>